<dbReference type="Proteomes" id="UP000281708">
    <property type="component" value="Unassembled WGS sequence"/>
</dbReference>
<dbReference type="RefSeq" id="WP_121807369.1">
    <property type="nucleotide sequence ID" value="NZ_RDBE01000010.1"/>
</dbReference>
<proteinExistence type="predicted"/>
<dbReference type="EMBL" id="RDBE01000010">
    <property type="protein sequence ID" value="RLV47863.1"/>
    <property type="molecule type" value="Genomic_DNA"/>
</dbReference>
<organism evidence="1 2">
    <name type="scientific">Nocardioides mangrovicus</name>
    <dbReference type="NCBI Taxonomy" id="2478913"/>
    <lineage>
        <taxon>Bacteria</taxon>
        <taxon>Bacillati</taxon>
        <taxon>Actinomycetota</taxon>
        <taxon>Actinomycetes</taxon>
        <taxon>Propionibacteriales</taxon>
        <taxon>Nocardioidaceae</taxon>
        <taxon>Nocardioides</taxon>
    </lineage>
</organism>
<name>A0A3L8NZ68_9ACTN</name>
<accession>A0A3L8NZ68</accession>
<evidence type="ECO:0000313" key="2">
    <source>
        <dbReference type="Proteomes" id="UP000281708"/>
    </source>
</evidence>
<evidence type="ECO:0000313" key="1">
    <source>
        <dbReference type="EMBL" id="RLV47863.1"/>
    </source>
</evidence>
<dbReference type="CDD" id="cd11614">
    <property type="entry name" value="SAF_CpaB_FlgA_like"/>
    <property type="match status" value="1"/>
</dbReference>
<evidence type="ECO:0008006" key="3">
    <source>
        <dbReference type="Google" id="ProtNLM"/>
    </source>
</evidence>
<gene>
    <name evidence="1" type="ORF">D9V37_17245</name>
</gene>
<comment type="caution">
    <text evidence="1">The sequence shown here is derived from an EMBL/GenBank/DDBJ whole genome shotgun (WGS) entry which is preliminary data.</text>
</comment>
<reference evidence="1 2" key="1">
    <citation type="submission" date="2018-10" db="EMBL/GenBank/DDBJ databases">
        <title>Marmoricola sp. 4Q3S-7 whole genome shotgun sequence.</title>
        <authorList>
            <person name="Li F."/>
        </authorList>
    </citation>
    <scope>NUCLEOTIDE SEQUENCE [LARGE SCALE GENOMIC DNA]</scope>
    <source>
        <strain evidence="1 2">4Q3S-7</strain>
    </source>
</reference>
<keyword evidence="2" id="KW-1185">Reference proteome</keyword>
<sequence>MVQSPVREREAVRGRLPAARRDRRPALAALAVLLILLGALGSALIAFRSGDRVSVLVAAQNIEVGQKVEASDFREVKVAGDTATLVRTTALSAVSGGRALVGVPRGAFITRTMFSKGQILPAGAEEVGVVVSSAKRPGTVPSPGDVVRLYFVTSSQSSTAASSYNPGDSVVDAARVVGVHSGGASGSANVTVVVKRSDAGAVAALSANGNVAMTVLPSDTDPDVDLVSPGE</sequence>
<dbReference type="AlphaFoldDB" id="A0A3L8NZ68"/>
<protein>
    <recommendedName>
        <fullName evidence="3">SAF domain-containing protein</fullName>
    </recommendedName>
</protein>